<comment type="caution">
    <text evidence="3">The sequence shown here is derived from an EMBL/GenBank/DDBJ whole genome shotgun (WGS) entry which is preliminary data.</text>
</comment>
<dbReference type="eggNOG" id="ENOG502QQPY">
    <property type="taxonomic scope" value="Eukaryota"/>
</dbReference>
<feature type="region of interest" description="Disordered" evidence="1">
    <location>
        <begin position="536"/>
        <end position="568"/>
    </location>
</feature>
<feature type="compositionally biased region" description="Low complexity" evidence="1">
    <location>
        <begin position="536"/>
        <end position="556"/>
    </location>
</feature>
<dbReference type="PANTHER" id="PTHR15600">
    <property type="entry name" value="SACSIN"/>
    <property type="match status" value="1"/>
</dbReference>
<dbReference type="PANTHER" id="PTHR15600:SF42">
    <property type="entry name" value="SACSIN"/>
    <property type="match status" value="1"/>
</dbReference>
<accession>A0A023B786</accession>
<feature type="domain" description="Sacsin/Nov" evidence="2">
    <location>
        <begin position="22"/>
        <end position="252"/>
    </location>
</feature>
<protein>
    <recommendedName>
        <fullName evidence="2">Sacsin/Nov domain-containing protein</fullName>
    </recommendedName>
</protein>
<dbReference type="SUPFAM" id="SSF55874">
    <property type="entry name" value="ATPase domain of HSP90 chaperone/DNA topoisomerase II/histidine kinase"/>
    <property type="match status" value="1"/>
</dbReference>
<evidence type="ECO:0000256" key="1">
    <source>
        <dbReference type="SAM" id="MobiDB-lite"/>
    </source>
</evidence>
<evidence type="ECO:0000313" key="3">
    <source>
        <dbReference type="EMBL" id="EZG67082.1"/>
    </source>
</evidence>
<dbReference type="GeneID" id="22912621"/>
<dbReference type="NCBIfam" id="NF047352">
    <property type="entry name" value="P_loop_sacsin"/>
    <property type="match status" value="1"/>
</dbReference>
<dbReference type="GO" id="GO:0030544">
    <property type="term" value="F:Hsp70 protein binding"/>
    <property type="evidence" value="ECO:0007669"/>
    <property type="project" value="TreeGrafter"/>
</dbReference>
<dbReference type="OrthoDB" id="448661at2759"/>
<dbReference type="EMBL" id="AFNH02000541">
    <property type="protein sequence ID" value="EZG67082.1"/>
    <property type="molecule type" value="Genomic_DNA"/>
</dbReference>
<gene>
    <name evidence="3" type="ORF">GNI_071940</name>
</gene>
<sequence>MHDPSGLSEEHFGLRCPPPSVHLKRILANYPEGTSIFKEALQNADDAGATKFKLILDHRRIVNFEPSFERFAGCALLIYNNGTFSAADWMSFQQMFESYKAHDALSIGKYGMGSRSFFHMADILMILSGDQYAYLDPDYILSTKGGEKVPFCQRELLKASSTRVCTHLKGFHHVEGFDQLTQPFNGTIFRLPLRIGRYARESRFAPYEYTATKVLKILKAFAQELRECLLFLNSVQSIEVLEWQDCEDEPSLLASCFVQAAPATPALAKSLAVCGAAPQWRERRRSAIRGQIAEALERGSDLKAAITSASVIREVQVLAIHHEPEPMSGDAGQASLWLVGNCLVQDDEELLAVVDTVGRPPIIGIALLVCPLPTGQLPSAFSDDSVSTGVSQLFDRSCWPQSGIRGQLFSFLPIVDAPSTGLPFHFHGTFCLTDNRRDVWLSEEAEGLAKKWSQWNRVLLLDHGPRLLADLLGYCSNQVCFGNWPDPDVLSAGMKQFAINLAKCVLWNGAASGGFRGGLDSNGALASNRGLVSSRGPASSGGLASSPGLASDSGPALRPRPGSAGIESSGDYSALRGEIVGFGGAVGLGGSTGLAGFESWNDGDSVSTAPTVTGGTVVHLIGQGVRFLRMNDVTMSALNELQLTWHHVLRQVLGPASADQEIVVGTAGGTPSSIGRGVGLPCIRDMIETFCDRLSDLSGERIIAVPDRVMKSFCAVDSQLRFISFLTAMHNYVIPHWLNNRGINQLYYEEKYYVCWQYILCRTLSKCSADETQRFSGLCSDLRFIPCRTKTKTFTGAVMSDEITNDTLENPVISSAPDNLPLCLPIFGHAPQNSWHLTSPLKAYDTGLKSFKITNDHIPSGVFSTPAVSRVLKTWGMKQTLSWSDMTQEIVFRMCNTDNLTLIP</sequence>
<name>A0A023B786_GRENI</name>
<reference evidence="3" key="1">
    <citation type="submission" date="2013-12" db="EMBL/GenBank/DDBJ databases">
        <authorList>
            <person name="Omoto C.K."/>
            <person name="Sibley D."/>
            <person name="Venepally P."/>
            <person name="Hadjithomas M."/>
            <person name="Karamycheva S."/>
            <person name="Brunk B."/>
            <person name="Roos D."/>
            <person name="Caler E."/>
            <person name="Lorenzi H."/>
        </authorList>
    </citation>
    <scope>NUCLEOTIDE SEQUENCE</scope>
</reference>
<dbReference type="Proteomes" id="UP000019763">
    <property type="component" value="Unassembled WGS sequence"/>
</dbReference>
<keyword evidence="4" id="KW-1185">Reference proteome</keyword>
<dbReference type="RefSeq" id="XP_011130336.1">
    <property type="nucleotide sequence ID" value="XM_011132034.1"/>
</dbReference>
<dbReference type="Pfam" id="PF25794">
    <property type="entry name" value="SACS"/>
    <property type="match status" value="1"/>
</dbReference>
<evidence type="ECO:0000313" key="4">
    <source>
        <dbReference type="Proteomes" id="UP000019763"/>
    </source>
</evidence>
<proteinExistence type="predicted"/>
<dbReference type="InterPro" id="IPR058210">
    <property type="entry name" value="SACS/Nov_dom"/>
</dbReference>
<evidence type="ECO:0000259" key="2">
    <source>
        <dbReference type="Pfam" id="PF25794"/>
    </source>
</evidence>
<dbReference type="InterPro" id="IPR036890">
    <property type="entry name" value="HATPase_C_sf"/>
</dbReference>
<dbReference type="InterPro" id="IPR052972">
    <property type="entry name" value="Sacsin_chaperone_reg"/>
</dbReference>
<organism evidence="3 4">
    <name type="scientific">Gregarina niphandrodes</name>
    <name type="common">Septate eugregarine</name>
    <dbReference type="NCBI Taxonomy" id="110365"/>
    <lineage>
        <taxon>Eukaryota</taxon>
        <taxon>Sar</taxon>
        <taxon>Alveolata</taxon>
        <taxon>Apicomplexa</taxon>
        <taxon>Conoidasida</taxon>
        <taxon>Gregarinasina</taxon>
        <taxon>Eugregarinorida</taxon>
        <taxon>Gregarinidae</taxon>
        <taxon>Gregarina</taxon>
    </lineage>
</organism>
<dbReference type="VEuPathDB" id="CryptoDB:GNI_071940"/>
<dbReference type="AlphaFoldDB" id="A0A023B786"/>